<dbReference type="AlphaFoldDB" id="A0A0A9HM78"/>
<organism evidence="1">
    <name type="scientific">Arundo donax</name>
    <name type="common">Giant reed</name>
    <name type="synonym">Donax arundinaceus</name>
    <dbReference type="NCBI Taxonomy" id="35708"/>
    <lineage>
        <taxon>Eukaryota</taxon>
        <taxon>Viridiplantae</taxon>
        <taxon>Streptophyta</taxon>
        <taxon>Embryophyta</taxon>
        <taxon>Tracheophyta</taxon>
        <taxon>Spermatophyta</taxon>
        <taxon>Magnoliopsida</taxon>
        <taxon>Liliopsida</taxon>
        <taxon>Poales</taxon>
        <taxon>Poaceae</taxon>
        <taxon>PACMAD clade</taxon>
        <taxon>Arundinoideae</taxon>
        <taxon>Arundineae</taxon>
        <taxon>Arundo</taxon>
    </lineage>
</organism>
<name>A0A0A9HM78_ARUDO</name>
<proteinExistence type="predicted"/>
<reference evidence="1" key="1">
    <citation type="submission" date="2014-09" db="EMBL/GenBank/DDBJ databases">
        <authorList>
            <person name="Magalhaes I.L.F."/>
            <person name="Oliveira U."/>
            <person name="Santos F.R."/>
            <person name="Vidigal T.H.D.A."/>
            <person name="Brescovit A.D."/>
            <person name="Santos A.J."/>
        </authorList>
    </citation>
    <scope>NUCLEOTIDE SEQUENCE</scope>
    <source>
        <tissue evidence="1">Shoot tissue taken approximately 20 cm above the soil surface</tissue>
    </source>
</reference>
<evidence type="ECO:0000313" key="1">
    <source>
        <dbReference type="EMBL" id="JAE33993.1"/>
    </source>
</evidence>
<sequence length="38" mass="4348">MQREWCSTVSRVQGTYDDGPNHLLPSSLQVSHLMRSCK</sequence>
<reference evidence="1" key="2">
    <citation type="journal article" date="2015" name="Data Brief">
        <title>Shoot transcriptome of the giant reed, Arundo donax.</title>
        <authorList>
            <person name="Barrero R.A."/>
            <person name="Guerrero F.D."/>
            <person name="Moolhuijzen P."/>
            <person name="Goolsby J.A."/>
            <person name="Tidwell J."/>
            <person name="Bellgard S.E."/>
            <person name="Bellgard M.I."/>
        </authorList>
    </citation>
    <scope>NUCLEOTIDE SEQUENCE</scope>
    <source>
        <tissue evidence="1">Shoot tissue taken approximately 20 cm above the soil surface</tissue>
    </source>
</reference>
<accession>A0A0A9HM78</accession>
<protein>
    <submittedName>
        <fullName evidence="1">Uncharacterized protein</fullName>
    </submittedName>
</protein>
<dbReference type="EMBL" id="GBRH01163903">
    <property type="protein sequence ID" value="JAE33993.1"/>
    <property type="molecule type" value="Transcribed_RNA"/>
</dbReference>